<dbReference type="AlphaFoldDB" id="A0A0B5QTU4"/>
<organism evidence="1 2">
    <name type="scientific">Clostridium beijerinckii</name>
    <name type="common">Clostridium MP</name>
    <dbReference type="NCBI Taxonomy" id="1520"/>
    <lineage>
        <taxon>Bacteria</taxon>
        <taxon>Bacillati</taxon>
        <taxon>Bacillota</taxon>
        <taxon>Clostridia</taxon>
        <taxon>Eubacteriales</taxon>
        <taxon>Clostridiaceae</taxon>
        <taxon>Clostridium</taxon>
    </lineage>
</organism>
<dbReference type="EMBL" id="CP010086">
    <property type="protein sequence ID" value="AJH01453.1"/>
    <property type="molecule type" value="Genomic_DNA"/>
</dbReference>
<evidence type="ECO:0000313" key="1">
    <source>
        <dbReference type="EMBL" id="AJH01453.1"/>
    </source>
</evidence>
<evidence type="ECO:0000313" key="2">
    <source>
        <dbReference type="Proteomes" id="UP000031866"/>
    </source>
</evidence>
<dbReference type="Gene3D" id="2.30.110.50">
    <property type="match status" value="1"/>
</dbReference>
<gene>
    <name evidence="1" type="ORF">LF65_04924</name>
</gene>
<protein>
    <submittedName>
        <fullName evidence="1">Late control protein D</fullName>
    </submittedName>
</protein>
<dbReference type="Proteomes" id="UP000031866">
    <property type="component" value="Chromosome"/>
</dbReference>
<dbReference type="OrthoDB" id="1878078at2"/>
<dbReference type="RefSeq" id="WP_041899876.1">
    <property type="nucleotide sequence ID" value="NZ_CP010086.2"/>
</dbReference>
<reference evidence="2" key="1">
    <citation type="submission" date="2014-12" db="EMBL/GenBank/DDBJ databases">
        <title>Genome sequence of Clostridium beijerinckii strain 59B.</title>
        <authorList>
            <person name="Little G.T."/>
            <person name="Minton N.P."/>
        </authorList>
    </citation>
    <scope>NUCLEOTIDE SEQUENCE [LARGE SCALE GENOMIC DNA]</scope>
    <source>
        <strain evidence="2">59B</strain>
    </source>
</reference>
<accession>A0A0B5QTU4</accession>
<proteinExistence type="predicted"/>
<dbReference type="SUPFAM" id="SSF69279">
    <property type="entry name" value="Phage tail proteins"/>
    <property type="match status" value="1"/>
</dbReference>
<name>A0A0B5QTU4_CLOBE</name>
<dbReference type="Gene3D" id="3.55.50.10">
    <property type="entry name" value="Baseplate protein-like domains"/>
    <property type="match status" value="1"/>
</dbReference>
<sequence length="501" mass="57920">MGEIHKLRVKSPYELMKITDIKIENKPNKHGYLYLKCLIDESINFDSTIKASAEDEICVYEEMEDANDSETVNINKVDERNSKRLFHGIVQKVKTTNTNGIYYLEIEALTSSSKLDIKEKSRSFQNVKMTYDALISEILKDYSGFNFTQNVGKGQKIDKPLFQYKETDWNFLKRIASELSSELYCDIMNLNTAFYFGLPSKNTCSLTDEVEYEVVKDLKSFYEAKGAGHDYNDTDYFYYEVKAEDILEIGAKISYKQKDLYVREYEAYKYNEEIVYKYKLCREKGVWQKIIYNKKLKGTSLEGVVIATQNEELKLQLNIDGSQDQDTAYWFSYKPPSVNIMYSMPLINETVRLYFPNEEGEEPIVTGCVRKNGDTCSKISNTKNRYFHTEQGNEIAMLPDELKVSCGSSNLSVSFKDSRGVYLKSPESLNLRADGEILIRTRKKVKIKAQNQILLTRRNKAHGVLIEGEFKFKGNNVIMDGSSRETYAPLIEREEDGYYGR</sequence>
<dbReference type="Pfam" id="PF05954">
    <property type="entry name" value="Phage_GPD"/>
    <property type="match status" value="1"/>
</dbReference>
<dbReference type="STRING" id="1520.LF65_04924"/>
<dbReference type="KEGG" id="cbei:LF65_04924"/>